<keyword evidence="1" id="KW-0472">Membrane</keyword>
<evidence type="ECO:0000256" key="1">
    <source>
        <dbReference type="SAM" id="Phobius"/>
    </source>
</evidence>
<dbReference type="SUPFAM" id="SSF141571">
    <property type="entry name" value="Pentapeptide repeat-like"/>
    <property type="match status" value="1"/>
</dbReference>
<feature type="transmembrane region" description="Helical" evidence="1">
    <location>
        <begin position="198"/>
        <end position="221"/>
    </location>
</feature>
<organism evidence="2 3">
    <name type="scientific">Legionella spiritensis</name>
    <dbReference type="NCBI Taxonomy" id="452"/>
    <lineage>
        <taxon>Bacteria</taxon>
        <taxon>Pseudomonadati</taxon>
        <taxon>Pseudomonadota</taxon>
        <taxon>Gammaproteobacteria</taxon>
        <taxon>Legionellales</taxon>
        <taxon>Legionellaceae</taxon>
        <taxon>Legionella</taxon>
    </lineage>
</organism>
<evidence type="ECO:0000313" key="2">
    <source>
        <dbReference type="EMBL" id="KTD61890.1"/>
    </source>
</evidence>
<dbReference type="EMBL" id="LNYX01000031">
    <property type="protein sequence ID" value="KTD61890.1"/>
    <property type="molecule type" value="Genomic_DNA"/>
</dbReference>
<sequence>MKEQFEDISRERYEDKAINENLSNENFEKNIFVRVVAMKKTFNNVDFKYCVFDSVYFRSCKFNSCDFTGSKFINSNLRGSSFSNCDFKYSSFDKTKVDNDILHNSAPSEENWKLDFARTLRTNYQQLGDSKSVNMAIQIELASTEEHLRNAWKSKKQYYRGKYQGIDRLQMFFEWLAHKFLGYIWGNGESGWRIVKSLLIIFILLALIDASIFSTNCNFLDSLIRAPSIFFGTITPQYPSFYLTTITVIRLVIIGLFISLIVKRLNRR</sequence>
<dbReference type="AlphaFoldDB" id="A0A0W0YYG0"/>
<dbReference type="InterPro" id="IPR001646">
    <property type="entry name" value="5peptide_repeat"/>
</dbReference>
<dbReference type="Gene3D" id="2.160.20.80">
    <property type="entry name" value="E3 ubiquitin-protein ligase SopA"/>
    <property type="match status" value="1"/>
</dbReference>
<gene>
    <name evidence="2" type="ORF">Lspi_2520</name>
</gene>
<keyword evidence="3" id="KW-1185">Reference proteome</keyword>
<proteinExistence type="predicted"/>
<dbReference type="STRING" id="452.Lspi_2520"/>
<reference evidence="2 3" key="1">
    <citation type="submission" date="2015-11" db="EMBL/GenBank/DDBJ databases">
        <title>Genomic analysis of 38 Legionella species identifies large and diverse effector repertoires.</title>
        <authorList>
            <person name="Burstein D."/>
            <person name="Amaro F."/>
            <person name="Zusman T."/>
            <person name="Lifshitz Z."/>
            <person name="Cohen O."/>
            <person name="Gilbert J.A."/>
            <person name="Pupko T."/>
            <person name="Shuman H.A."/>
            <person name="Segal G."/>
        </authorList>
    </citation>
    <scope>NUCLEOTIDE SEQUENCE [LARGE SCALE GENOMIC DNA]</scope>
    <source>
        <strain evidence="2 3">Mt.St.Helens-9</strain>
    </source>
</reference>
<dbReference type="PATRIC" id="fig|452.5.peg.2789"/>
<keyword evidence="1" id="KW-1133">Transmembrane helix</keyword>
<name>A0A0W0YYG0_LEGSP</name>
<keyword evidence="1" id="KW-0812">Transmembrane</keyword>
<accession>A0A0W0YYG0</accession>
<protein>
    <submittedName>
        <fullName evidence="2">Pentapeptide repeats (8 copies)</fullName>
    </submittedName>
</protein>
<dbReference type="RefSeq" id="WP_058484404.1">
    <property type="nucleotide sequence ID" value="NZ_CAAAII010000006.1"/>
</dbReference>
<evidence type="ECO:0000313" key="3">
    <source>
        <dbReference type="Proteomes" id="UP000054877"/>
    </source>
</evidence>
<dbReference type="Pfam" id="PF00805">
    <property type="entry name" value="Pentapeptide"/>
    <property type="match status" value="1"/>
</dbReference>
<dbReference type="Proteomes" id="UP000054877">
    <property type="component" value="Unassembled WGS sequence"/>
</dbReference>
<dbReference type="OrthoDB" id="5290767at2"/>
<feature type="transmembrane region" description="Helical" evidence="1">
    <location>
        <begin position="241"/>
        <end position="262"/>
    </location>
</feature>
<comment type="caution">
    <text evidence="2">The sequence shown here is derived from an EMBL/GenBank/DDBJ whole genome shotgun (WGS) entry which is preliminary data.</text>
</comment>